<evidence type="ECO:0000256" key="2">
    <source>
        <dbReference type="ARBA" id="ARBA00022738"/>
    </source>
</evidence>
<accession>K9TBD2</accession>
<dbReference type="Pfam" id="PF13646">
    <property type="entry name" value="HEAT_2"/>
    <property type="match status" value="1"/>
</dbReference>
<dbReference type="GO" id="GO:0030089">
    <property type="term" value="C:phycobilisome"/>
    <property type="evidence" value="ECO:0007669"/>
    <property type="project" value="UniProtKB-KW"/>
</dbReference>
<dbReference type="Proteomes" id="UP000010367">
    <property type="component" value="Chromosome"/>
</dbReference>
<dbReference type="OrthoDB" id="527225at2"/>
<dbReference type="KEGG" id="oac:Oscil6304_0460"/>
<gene>
    <name evidence="3" type="ORF">Oscil6304_0460</name>
</gene>
<keyword evidence="2" id="KW-0605">Phycobilisome</keyword>
<organism evidence="3 4">
    <name type="scientific">Oscillatoria acuminata PCC 6304</name>
    <dbReference type="NCBI Taxonomy" id="56110"/>
    <lineage>
        <taxon>Bacteria</taxon>
        <taxon>Bacillati</taxon>
        <taxon>Cyanobacteriota</taxon>
        <taxon>Cyanophyceae</taxon>
        <taxon>Oscillatoriophycideae</taxon>
        <taxon>Oscillatoriales</taxon>
        <taxon>Oscillatoriaceae</taxon>
        <taxon>Oscillatoria</taxon>
    </lineage>
</organism>
<dbReference type="SMART" id="SM00567">
    <property type="entry name" value="EZ_HEAT"/>
    <property type="match status" value="2"/>
</dbReference>
<name>K9TBD2_9CYAN</name>
<dbReference type="RefSeq" id="WP_015146857.1">
    <property type="nucleotide sequence ID" value="NC_019693.1"/>
</dbReference>
<dbReference type="Gene3D" id="1.25.10.10">
    <property type="entry name" value="Leucine-rich Repeat Variant"/>
    <property type="match status" value="1"/>
</dbReference>
<evidence type="ECO:0000313" key="3">
    <source>
        <dbReference type="EMBL" id="AFY80207.1"/>
    </source>
</evidence>
<evidence type="ECO:0000313" key="4">
    <source>
        <dbReference type="Proteomes" id="UP000010367"/>
    </source>
</evidence>
<dbReference type="SUPFAM" id="SSF48371">
    <property type="entry name" value="ARM repeat"/>
    <property type="match status" value="1"/>
</dbReference>
<dbReference type="InParanoid" id="K9TBD2"/>
<dbReference type="InterPro" id="IPR016024">
    <property type="entry name" value="ARM-type_fold"/>
</dbReference>
<evidence type="ECO:0000256" key="1">
    <source>
        <dbReference type="ARBA" id="ARBA00022549"/>
    </source>
</evidence>
<dbReference type="AlphaFoldDB" id="K9TBD2"/>
<reference evidence="3 4" key="1">
    <citation type="submission" date="2012-06" db="EMBL/GenBank/DDBJ databases">
        <title>Finished chromosome of genome of Oscillatoria acuminata PCC 6304.</title>
        <authorList>
            <consortium name="US DOE Joint Genome Institute"/>
            <person name="Gugger M."/>
            <person name="Coursin T."/>
            <person name="Rippka R."/>
            <person name="Tandeau De Marsac N."/>
            <person name="Huntemann M."/>
            <person name="Wei C.-L."/>
            <person name="Han J."/>
            <person name="Detter J.C."/>
            <person name="Han C."/>
            <person name="Tapia R."/>
            <person name="Davenport K."/>
            <person name="Daligault H."/>
            <person name="Erkkila T."/>
            <person name="Gu W."/>
            <person name="Munk A.C.C."/>
            <person name="Teshima H."/>
            <person name="Xu Y."/>
            <person name="Chain P."/>
            <person name="Chen A."/>
            <person name="Krypides N."/>
            <person name="Mavromatis K."/>
            <person name="Markowitz V."/>
            <person name="Szeto E."/>
            <person name="Ivanova N."/>
            <person name="Mikhailova N."/>
            <person name="Ovchinnikova G."/>
            <person name="Pagani I."/>
            <person name="Pati A."/>
            <person name="Goodwin L."/>
            <person name="Peters L."/>
            <person name="Pitluck S."/>
            <person name="Woyke T."/>
            <person name="Kerfeld C."/>
        </authorList>
    </citation>
    <scope>NUCLEOTIDE SEQUENCE [LARGE SCALE GENOMIC DNA]</scope>
    <source>
        <strain evidence="3 4">PCC 6304</strain>
    </source>
</reference>
<proteinExistence type="predicted"/>
<dbReference type="eggNOG" id="COG4282">
    <property type="taxonomic scope" value="Bacteria"/>
</dbReference>
<protein>
    <submittedName>
        <fullName evidence="3">HEAT repeat protein</fullName>
    </submittedName>
</protein>
<keyword evidence="1" id="KW-0042">Antenna complex</keyword>
<dbReference type="HOGENOM" id="CLU_733286_0_0_3"/>
<dbReference type="InterPro" id="IPR011989">
    <property type="entry name" value="ARM-like"/>
</dbReference>
<dbReference type="Pfam" id="PF03130">
    <property type="entry name" value="HEAT_PBS"/>
    <property type="match status" value="1"/>
</dbReference>
<dbReference type="InterPro" id="IPR004155">
    <property type="entry name" value="PBS_lyase_HEAT"/>
</dbReference>
<sequence>MSTELTDALNQILSWVEQYKPWFVDYLQPGLSKNEIDKLVKNLPVQVPPEVYELYQWRNGATKGDLCKETAWIFENWTFQPLQEALLRAQSYHSSLSPSKPEGVDLVKLFPIFYPPQGPEQGVIEISINKEFYSPVIFLDFEQWPDTIKKYASLTSMMLTMAECYETGAYYHDEKAYDQSYISSHPEQVRQIWRKYNSNLGKFAVKTLQRFQPINWEILEYFSDEFVEFKNSETVKILIHTIQHFSQQNDEFGKNIVVVIKAIELLGELGDPQTLPTLIKILNLESDFCRIKNERVTELLLTYNRATEIEVQEIKAWALKEVRKIAAWALGEIEDLGGTEPLIETLHDSESEVRSAAAKALTKLILKFPDLEKKIPF</sequence>
<keyword evidence="4" id="KW-1185">Reference proteome</keyword>
<dbReference type="STRING" id="56110.Oscil6304_0460"/>
<dbReference type="EMBL" id="CP003607">
    <property type="protein sequence ID" value="AFY80207.1"/>
    <property type="molecule type" value="Genomic_DNA"/>
</dbReference>